<keyword evidence="1" id="KW-0732">Signal</keyword>
<organism evidence="2 3">
    <name type="scientific">Drosophila erecta</name>
    <name type="common">Fruit fly</name>
    <dbReference type="NCBI Taxonomy" id="7220"/>
    <lineage>
        <taxon>Eukaryota</taxon>
        <taxon>Metazoa</taxon>
        <taxon>Ecdysozoa</taxon>
        <taxon>Arthropoda</taxon>
        <taxon>Hexapoda</taxon>
        <taxon>Insecta</taxon>
        <taxon>Pterygota</taxon>
        <taxon>Neoptera</taxon>
        <taxon>Endopterygota</taxon>
        <taxon>Diptera</taxon>
        <taxon>Brachycera</taxon>
        <taxon>Muscomorpha</taxon>
        <taxon>Ephydroidea</taxon>
        <taxon>Drosophilidae</taxon>
        <taxon>Drosophila</taxon>
        <taxon>Sophophora</taxon>
    </lineage>
</organism>
<proteinExistence type="predicted"/>
<dbReference type="OrthoDB" id="7861733at2759"/>
<protein>
    <submittedName>
        <fullName evidence="2">Uncharacterized protein</fullName>
    </submittedName>
</protein>
<name>A0A0Q5UHZ6_DROER</name>
<dbReference type="KEGG" id="der:26526519"/>
<sequence>MIWIWSLITLGIVVGATGGVFINSRTESSIAPSTTTTKPTSLAESKNMQTTVDPFTALDNKITNDLQNILSKYERECMGNSEFTENIDLVRKAAKWSKERLEDKLDARKDFNIYNEKRISLEQQIDERIEALNNILPTQQPNSRCSKFYLKQRETLKNSKQLSNKGKISALHNNTEICKSKDNDDYDYYYDYNY</sequence>
<feature type="chain" id="PRO_5006264528" evidence="1">
    <location>
        <begin position="19"/>
        <end position="194"/>
    </location>
</feature>
<keyword evidence="3" id="KW-1185">Reference proteome</keyword>
<dbReference type="Proteomes" id="UP000008711">
    <property type="component" value="Unassembled WGS sequence"/>
</dbReference>
<reference evidence="2 3" key="2">
    <citation type="journal article" date="2008" name="Bioinformatics">
        <title>Assembly reconciliation.</title>
        <authorList>
            <person name="Zimin A.V."/>
            <person name="Smith D.R."/>
            <person name="Sutton G."/>
            <person name="Yorke J.A."/>
        </authorList>
    </citation>
    <scope>NUCLEOTIDE SEQUENCE [LARGE SCALE GENOMIC DNA]</scope>
    <source>
        <strain evidence="2 3">TSC#14021-0224.01</strain>
    </source>
</reference>
<evidence type="ECO:0000313" key="3">
    <source>
        <dbReference type="Proteomes" id="UP000008711"/>
    </source>
</evidence>
<feature type="signal peptide" evidence="1">
    <location>
        <begin position="1"/>
        <end position="18"/>
    </location>
</feature>
<accession>A0A0Q5UHZ6</accession>
<evidence type="ECO:0000313" key="2">
    <source>
        <dbReference type="EMBL" id="KQS43510.1"/>
    </source>
</evidence>
<evidence type="ECO:0000256" key="1">
    <source>
        <dbReference type="SAM" id="SignalP"/>
    </source>
</evidence>
<dbReference type="EMBL" id="CH954178">
    <property type="protein sequence ID" value="KQS43510.1"/>
    <property type="molecule type" value="Genomic_DNA"/>
</dbReference>
<gene>
    <name evidence="2" type="primary">Dere\GG26695</name>
    <name evidence="2" type="synonym">GG26695</name>
    <name evidence="2" type="ORF">Dere_GG26695</name>
</gene>
<reference evidence="2 3" key="1">
    <citation type="journal article" date="2007" name="Nature">
        <title>Evolution of genes and genomes on the Drosophila phylogeny.</title>
        <authorList>
            <consortium name="Drosophila 12 Genomes Consortium"/>
            <person name="Clark A.G."/>
            <person name="Eisen M.B."/>
            <person name="Smith D.R."/>
            <person name="Bergman C.M."/>
            <person name="Oliver B."/>
            <person name="Markow T.A."/>
            <person name="Kaufman T.C."/>
            <person name="Kellis M."/>
            <person name="Gelbart W."/>
            <person name="Iyer V.N."/>
            <person name="Pollard D.A."/>
            <person name="Sackton T.B."/>
            <person name="Larracuente A.M."/>
            <person name="Singh N.D."/>
            <person name="Abad J.P."/>
            <person name="Abt D.N."/>
            <person name="Adryan B."/>
            <person name="Aguade M."/>
            <person name="Akashi H."/>
            <person name="Anderson W.W."/>
            <person name="Aquadro C.F."/>
            <person name="Ardell D.H."/>
            <person name="Arguello R."/>
            <person name="Artieri C.G."/>
            <person name="Barbash D.A."/>
            <person name="Barker D."/>
            <person name="Barsanti P."/>
            <person name="Batterham P."/>
            <person name="Batzoglou S."/>
            <person name="Begun D."/>
            <person name="Bhutkar A."/>
            <person name="Blanco E."/>
            <person name="Bosak S.A."/>
            <person name="Bradley R.K."/>
            <person name="Brand A.D."/>
            <person name="Brent M.R."/>
            <person name="Brooks A.N."/>
            <person name="Brown R.H."/>
            <person name="Butlin R.K."/>
            <person name="Caggese C."/>
            <person name="Calvi B.R."/>
            <person name="Bernardo de Carvalho A."/>
            <person name="Caspi A."/>
            <person name="Castrezana S."/>
            <person name="Celniker S.E."/>
            <person name="Chang J.L."/>
            <person name="Chapple C."/>
            <person name="Chatterji S."/>
            <person name="Chinwalla A."/>
            <person name="Civetta A."/>
            <person name="Clifton S.W."/>
            <person name="Comeron J.M."/>
            <person name="Costello J.C."/>
            <person name="Coyne J.A."/>
            <person name="Daub J."/>
            <person name="David R.G."/>
            <person name="Delcher A.L."/>
            <person name="Delehaunty K."/>
            <person name="Do C.B."/>
            <person name="Ebling H."/>
            <person name="Edwards K."/>
            <person name="Eickbush T."/>
            <person name="Evans J.D."/>
            <person name="Filipski A."/>
            <person name="Findeiss S."/>
            <person name="Freyhult E."/>
            <person name="Fulton L."/>
            <person name="Fulton R."/>
            <person name="Garcia A.C."/>
            <person name="Gardiner A."/>
            <person name="Garfield D.A."/>
            <person name="Garvin B.E."/>
            <person name="Gibson G."/>
            <person name="Gilbert D."/>
            <person name="Gnerre S."/>
            <person name="Godfrey J."/>
            <person name="Good R."/>
            <person name="Gotea V."/>
            <person name="Gravely B."/>
            <person name="Greenberg A.J."/>
            <person name="Griffiths-Jones S."/>
            <person name="Gross S."/>
            <person name="Guigo R."/>
            <person name="Gustafson E.A."/>
            <person name="Haerty W."/>
            <person name="Hahn M.W."/>
            <person name="Halligan D.L."/>
            <person name="Halpern A.L."/>
            <person name="Halter G.M."/>
            <person name="Han M.V."/>
            <person name="Heger A."/>
            <person name="Hillier L."/>
            <person name="Hinrichs A.S."/>
            <person name="Holmes I."/>
            <person name="Hoskins R.A."/>
            <person name="Hubisz M.J."/>
            <person name="Hultmark D."/>
            <person name="Huntley M.A."/>
            <person name="Jaffe D.B."/>
            <person name="Jagadeeshan S."/>
            <person name="Jeck W.R."/>
            <person name="Johnson J."/>
            <person name="Jones C.D."/>
            <person name="Jordan W.C."/>
            <person name="Karpen G.H."/>
            <person name="Kataoka E."/>
            <person name="Keightley P.D."/>
            <person name="Kheradpour P."/>
            <person name="Kirkness E.F."/>
            <person name="Koerich L.B."/>
            <person name="Kristiansen K."/>
            <person name="Kudrna D."/>
            <person name="Kulathinal R.J."/>
            <person name="Kumar S."/>
            <person name="Kwok R."/>
            <person name="Lander E."/>
            <person name="Langley C.H."/>
            <person name="Lapoint R."/>
            <person name="Lazzaro B.P."/>
            <person name="Lee S.J."/>
            <person name="Levesque L."/>
            <person name="Li R."/>
            <person name="Lin C.F."/>
            <person name="Lin M.F."/>
            <person name="Lindblad-Toh K."/>
            <person name="Llopart A."/>
            <person name="Long M."/>
            <person name="Low L."/>
            <person name="Lozovsky E."/>
            <person name="Lu J."/>
            <person name="Luo M."/>
            <person name="Machado C.A."/>
            <person name="Makalowski W."/>
            <person name="Marzo M."/>
            <person name="Matsuda M."/>
            <person name="Matzkin L."/>
            <person name="McAllister B."/>
            <person name="McBride C.S."/>
            <person name="McKernan B."/>
            <person name="McKernan K."/>
            <person name="Mendez-Lago M."/>
            <person name="Minx P."/>
            <person name="Mollenhauer M.U."/>
            <person name="Montooth K."/>
            <person name="Mount S.M."/>
            <person name="Mu X."/>
            <person name="Myers E."/>
            <person name="Negre B."/>
            <person name="Newfeld S."/>
            <person name="Nielsen R."/>
            <person name="Noor M.A."/>
            <person name="O'Grady P."/>
            <person name="Pachter L."/>
            <person name="Papaceit M."/>
            <person name="Parisi M.J."/>
            <person name="Parisi M."/>
            <person name="Parts L."/>
            <person name="Pedersen J.S."/>
            <person name="Pesole G."/>
            <person name="Phillippy A.M."/>
            <person name="Ponting C.P."/>
            <person name="Pop M."/>
            <person name="Porcelli D."/>
            <person name="Powell J.R."/>
            <person name="Prohaska S."/>
            <person name="Pruitt K."/>
            <person name="Puig M."/>
            <person name="Quesneville H."/>
            <person name="Ram K.R."/>
            <person name="Rand D."/>
            <person name="Rasmussen M.D."/>
            <person name="Reed L.K."/>
            <person name="Reenan R."/>
            <person name="Reily A."/>
            <person name="Remington K.A."/>
            <person name="Rieger T.T."/>
            <person name="Ritchie M.G."/>
            <person name="Robin C."/>
            <person name="Rogers Y.H."/>
            <person name="Rohde C."/>
            <person name="Rozas J."/>
            <person name="Rubenfield M.J."/>
            <person name="Ruiz A."/>
            <person name="Russo S."/>
            <person name="Salzberg S.L."/>
            <person name="Sanchez-Gracia A."/>
            <person name="Saranga D.J."/>
            <person name="Sato H."/>
            <person name="Schaeffer S.W."/>
            <person name="Schatz M.C."/>
            <person name="Schlenke T."/>
            <person name="Schwartz R."/>
            <person name="Segarra C."/>
            <person name="Singh R.S."/>
            <person name="Sirot L."/>
            <person name="Sirota M."/>
            <person name="Sisneros N.B."/>
            <person name="Smith C.D."/>
            <person name="Smith T.F."/>
            <person name="Spieth J."/>
            <person name="Stage D.E."/>
            <person name="Stark A."/>
            <person name="Stephan W."/>
            <person name="Strausberg R.L."/>
            <person name="Strempel S."/>
            <person name="Sturgill D."/>
            <person name="Sutton G."/>
            <person name="Sutton G.G."/>
            <person name="Tao W."/>
            <person name="Teichmann S."/>
            <person name="Tobari Y.N."/>
            <person name="Tomimura Y."/>
            <person name="Tsolas J.M."/>
            <person name="Valente V.L."/>
            <person name="Venter E."/>
            <person name="Venter J.C."/>
            <person name="Vicario S."/>
            <person name="Vieira F.G."/>
            <person name="Vilella A.J."/>
            <person name="Villasante A."/>
            <person name="Walenz B."/>
            <person name="Wang J."/>
            <person name="Wasserman M."/>
            <person name="Watts T."/>
            <person name="Wilson D."/>
            <person name="Wilson R.K."/>
            <person name="Wing R.A."/>
            <person name="Wolfner M.F."/>
            <person name="Wong A."/>
            <person name="Wong G.K."/>
            <person name="Wu C.I."/>
            <person name="Wu G."/>
            <person name="Yamamoto D."/>
            <person name="Yang H.P."/>
            <person name="Yang S.P."/>
            <person name="Yorke J.A."/>
            <person name="Yoshida K."/>
            <person name="Zdobnov E."/>
            <person name="Zhang P."/>
            <person name="Zhang Y."/>
            <person name="Zimin A.V."/>
            <person name="Baldwin J."/>
            <person name="Abdouelleil A."/>
            <person name="Abdulkadir J."/>
            <person name="Abebe A."/>
            <person name="Abera B."/>
            <person name="Abreu J."/>
            <person name="Acer S.C."/>
            <person name="Aftuck L."/>
            <person name="Alexander A."/>
            <person name="An P."/>
            <person name="Anderson E."/>
            <person name="Anderson S."/>
            <person name="Arachi H."/>
            <person name="Azer M."/>
            <person name="Bachantsang P."/>
            <person name="Barry A."/>
            <person name="Bayul T."/>
            <person name="Berlin A."/>
            <person name="Bessette D."/>
            <person name="Bloom T."/>
            <person name="Blye J."/>
            <person name="Boguslavskiy L."/>
            <person name="Bonnet C."/>
            <person name="Boukhgalter B."/>
            <person name="Bourzgui I."/>
            <person name="Brown A."/>
            <person name="Cahill P."/>
            <person name="Channer S."/>
            <person name="Cheshatsang Y."/>
            <person name="Chuda L."/>
            <person name="Citroen M."/>
            <person name="Collymore A."/>
            <person name="Cooke P."/>
            <person name="Costello M."/>
            <person name="D'Aco K."/>
            <person name="Daza R."/>
            <person name="De Haan G."/>
            <person name="DeGray S."/>
            <person name="DeMaso C."/>
            <person name="Dhargay N."/>
            <person name="Dooley K."/>
            <person name="Dooley E."/>
            <person name="Doricent M."/>
            <person name="Dorje P."/>
            <person name="Dorjee K."/>
            <person name="Dupes A."/>
            <person name="Elong R."/>
            <person name="Falk J."/>
            <person name="Farina A."/>
            <person name="Faro S."/>
            <person name="Ferguson D."/>
            <person name="Fisher S."/>
            <person name="Foley C.D."/>
            <person name="Franke A."/>
            <person name="Friedrich D."/>
            <person name="Gadbois L."/>
            <person name="Gearin G."/>
            <person name="Gearin C.R."/>
            <person name="Giannoukos G."/>
            <person name="Goode T."/>
            <person name="Graham J."/>
            <person name="Grandbois E."/>
            <person name="Grewal S."/>
            <person name="Gyaltsen K."/>
            <person name="Hafez N."/>
            <person name="Hagos B."/>
            <person name="Hall J."/>
            <person name="Henson C."/>
            <person name="Hollinger A."/>
            <person name="Honan T."/>
            <person name="Huard M.D."/>
            <person name="Hughes L."/>
            <person name="Hurhula B."/>
            <person name="Husby M.E."/>
            <person name="Kamat A."/>
            <person name="Kanga B."/>
            <person name="Kashin S."/>
            <person name="Khazanovich D."/>
            <person name="Kisner P."/>
            <person name="Lance K."/>
            <person name="Lara M."/>
            <person name="Lee W."/>
            <person name="Lennon N."/>
            <person name="Letendre F."/>
            <person name="LeVine R."/>
            <person name="Lipovsky A."/>
            <person name="Liu X."/>
            <person name="Liu J."/>
            <person name="Liu S."/>
            <person name="Lokyitsang T."/>
            <person name="Lokyitsang Y."/>
            <person name="Lubonja R."/>
            <person name="Lui A."/>
            <person name="MacDonald P."/>
            <person name="Magnisalis V."/>
            <person name="Maru K."/>
            <person name="Matthews C."/>
            <person name="McCusker W."/>
            <person name="McDonough S."/>
            <person name="Mehta T."/>
            <person name="Meldrim J."/>
            <person name="Meneus L."/>
            <person name="Mihai O."/>
            <person name="Mihalev A."/>
            <person name="Mihova T."/>
            <person name="Mittelman R."/>
            <person name="Mlenga V."/>
            <person name="Montmayeur A."/>
            <person name="Mulrain L."/>
            <person name="Navidi A."/>
            <person name="Naylor J."/>
            <person name="Negash T."/>
            <person name="Nguyen T."/>
            <person name="Nguyen N."/>
            <person name="Nicol R."/>
            <person name="Norbu C."/>
            <person name="Norbu N."/>
            <person name="Novod N."/>
            <person name="O'Neill B."/>
            <person name="Osman S."/>
            <person name="Markiewicz E."/>
            <person name="Oyono O.L."/>
            <person name="Patti C."/>
            <person name="Phunkhang P."/>
            <person name="Pierre F."/>
            <person name="Priest M."/>
            <person name="Raghuraman S."/>
            <person name="Rege F."/>
            <person name="Reyes R."/>
            <person name="Rise C."/>
            <person name="Rogov P."/>
            <person name="Ross K."/>
            <person name="Ryan E."/>
            <person name="Settipalli S."/>
            <person name="Shea T."/>
            <person name="Sherpa N."/>
            <person name="Shi L."/>
            <person name="Shih D."/>
            <person name="Sparrow T."/>
            <person name="Spaulding J."/>
            <person name="Stalker J."/>
            <person name="Stange-Thomann N."/>
            <person name="Stavropoulos S."/>
            <person name="Stone C."/>
            <person name="Strader C."/>
            <person name="Tesfaye S."/>
            <person name="Thomson T."/>
            <person name="Thoulutsang Y."/>
            <person name="Thoulutsang D."/>
            <person name="Topham K."/>
            <person name="Topping I."/>
            <person name="Tsamla T."/>
            <person name="Vassiliev H."/>
            <person name="Vo A."/>
            <person name="Wangchuk T."/>
            <person name="Wangdi T."/>
            <person name="Weiand M."/>
            <person name="Wilkinson J."/>
            <person name="Wilson A."/>
            <person name="Yadav S."/>
            <person name="Young G."/>
            <person name="Yu Q."/>
            <person name="Zembek L."/>
            <person name="Zhong D."/>
            <person name="Zimmer A."/>
            <person name="Zwirko Z."/>
            <person name="Jaffe D.B."/>
            <person name="Alvarez P."/>
            <person name="Brockman W."/>
            <person name="Butler J."/>
            <person name="Chin C."/>
            <person name="Gnerre S."/>
            <person name="Grabherr M."/>
            <person name="Kleber M."/>
            <person name="Mauceli E."/>
            <person name="MacCallum I."/>
        </authorList>
    </citation>
    <scope>NUCLEOTIDE SEQUENCE [LARGE SCALE GENOMIC DNA]</scope>
    <source>
        <strain evidence="2 3">TSC#14021-0224.01</strain>
    </source>
</reference>
<dbReference type="AlphaFoldDB" id="A0A0Q5UHZ6"/>